<dbReference type="Proteomes" id="UP001519272">
    <property type="component" value="Unassembled WGS sequence"/>
</dbReference>
<sequence length="414" mass="45495">MKIHIVKQGDTLFELSKKYNVPLQAIIDANPQLSDPNKLNIGDKIKIPTTSTPGQGTDDVLYKHVVKQGDTLYKLSKAWGVPLQTLIDANPQLSDPNVLKIGEVINIPKVSTTPAPAPNPNPNPNPKPKPTPTPLPANPSTSPSQTGKKNTAPKPIENLPPKAEEKKPVQPITPPPAPQFIQQIQIIEENTYTKVEKAKCEPEQPPKKPDCGCNEKPKAVHPYQQCQTPVKEVSSYYDLPPISPYSVEQGHGQYPGISNIPTYPIQTTPNAHYPHCGPEHENNQWGMSPAQHCNNMQGPANMWGNECPSPHHTHSSHCHPFAYVMPVQPCVFMPANMSGPTIGMTPWGPMLRDEEVQPAQEVTSQSEVDKEVTISNQETKTRTGTKRKSSTGNNTVQKKKTASKSKGRQNPWSN</sequence>
<evidence type="ECO:0000313" key="4">
    <source>
        <dbReference type="Proteomes" id="UP001519272"/>
    </source>
</evidence>
<evidence type="ECO:0000256" key="1">
    <source>
        <dbReference type="SAM" id="MobiDB-lite"/>
    </source>
</evidence>
<feature type="domain" description="LysM" evidence="2">
    <location>
        <begin position="62"/>
        <end position="107"/>
    </location>
</feature>
<dbReference type="SMART" id="SM00257">
    <property type="entry name" value="LysM"/>
    <property type="match status" value="2"/>
</dbReference>
<keyword evidence="4" id="KW-1185">Reference proteome</keyword>
<feature type="compositionally biased region" description="Pro residues" evidence="1">
    <location>
        <begin position="115"/>
        <end position="137"/>
    </location>
</feature>
<dbReference type="EMBL" id="JAGGKG010000006">
    <property type="protein sequence ID" value="MBP1904920.1"/>
    <property type="molecule type" value="Genomic_DNA"/>
</dbReference>
<feature type="domain" description="LysM" evidence="2">
    <location>
        <begin position="2"/>
        <end position="47"/>
    </location>
</feature>
<dbReference type="PANTHER" id="PTHR33734">
    <property type="entry name" value="LYSM DOMAIN-CONTAINING GPI-ANCHORED PROTEIN 2"/>
    <property type="match status" value="1"/>
</dbReference>
<dbReference type="PROSITE" id="PS51782">
    <property type="entry name" value="LYSM"/>
    <property type="match status" value="2"/>
</dbReference>
<feature type="compositionally biased region" description="Basic residues" evidence="1">
    <location>
        <begin position="397"/>
        <end position="407"/>
    </location>
</feature>
<gene>
    <name evidence="3" type="ORF">J2Z32_001545</name>
</gene>
<dbReference type="InterPro" id="IPR036779">
    <property type="entry name" value="LysM_dom_sf"/>
</dbReference>
<name>A0ABS4FQS4_9BACL</name>
<evidence type="ECO:0000259" key="2">
    <source>
        <dbReference type="PROSITE" id="PS51782"/>
    </source>
</evidence>
<evidence type="ECO:0000313" key="3">
    <source>
        <dbReference type="EMBL" id="MBP1904920.1"/>
    </source>
</evidence>
<dbReference type="Gene3D" id="3.10.350.10">
    <property type="entry name" value="LysM domain"/>
    <property type="match status" value="2"/>
</dbReference>
<comment type="caution">
    <text evidence="3">The sequence shown here is derived from an EMBL/GenBank/DDBJ whole genome shotgun (WGS) entry which is preliminary data.</text>
</comment>
<dbReference type="SUPFAM" id="SSF54106">
    <property type="entry name" value="LysM domain"/>
    <property type="match status" value="2"/>
</dbReference>
<dbReference type="Pfam" id="PF01476">
    <property type="entry name" value="LysM"/>
    <property type="match status" value="2"/>
</dbReference>
<accession>A0ABS4FQS4</accession>
<dbReference type="InterPro" id="IPR018392">
    <property type="entry name" value="LysM"/>
</dbReference>
<organism evidence="3 4">
    <name type="scientific">Paenibacillus turicensis</name>
    <dbReference type="NCBI Taxonomy" id="160487"/>
    <lineage>
        <taxon>Bacteria</taxon>
        <taxon>Bacillati</taxon>
        <taxon>Bacillota</taxon>
        <taxon>Bacilli</taxon>
        <taxon>Bacillales</taxon>
        <taxon>Paenibacillaceae</taxon>
        <taxon>Paenibacillus</taxon>
    </lineage>
</organism>
<dbReference type="PANTHER" id="PTHR33734:SF22">
    <property type="entry name" value="MEMBRANE-BOUND LYTIC MUREIN TRANSGLYCOSYLASE D"/>
    <property type="match status" value="1"/>
</dbReference>
<protein>
    <submittedName>
        <fullName evidence="3">Morphogenetic protein associated with SpoVID</fullName>
    </submittedName>
</protein>
<reference evidence="3 4" key="1">
    <citation type="submission" date="2021-03" db="EMBL/GenBank/DDBJ databases">
        <title>Genomic Encyclopedia of Type Strains, Phase IV (KMG-IV): sequencing the most valuable type-strain genomes for metagenomic binning, comparative biology and taxonomic classification.</title>
        <authorList>
            <person name="Goeker M."/>
        </authorList>
    </citation>
    <scope>NUCLEOTIDE SEQUENCE [LARGE SCALE GENOMIC DNA]</scope>
    <source>
        <strain evidence="3 4">DSM 14349</strain>
    </source>
</reference>
<feature type="region of interest" description="Disordered" evidence="1">
    <location>
        <begin position="110"/>
        <end position="177"/>
    </location>
</feature>
<dbReference type="RefSeq" id="WP_342453934.1">
    <property type="nucleotide sequence ID" value="NZ_JAGGKG010000006.1"/>
</dbReference>
<feature type="region of interest" description="Disordered" evidence="1">
    <location>
        <begin position="356"/>
        <end position="414"/>
    </location>
</feature>
<proteinExistence type="predicted"/>
<dbReference type="CDD" id="cd00118">
    <property type="entry name" value="LysM"/>
    <property type="match status" value="2"/>
</dbReference>